<reference evidence="3" key="1">
    <citation type="journal article" date="2019" name="Int. J. Syst. Evol. Microbiol.">
        <title>The Global Catalogue of Microorganisms (GCM) 10K type strain sequencing project: providing services to taxonomists for standard genome sequencing and annotation.</title>
        <authorList>
            <consortium name="The Broad Institute Genomics Platform"/>
            <consortium name="The Broad Institute Genome Sequencing Center for Infectious Disease"/>
            <person name="Wu L."/>
            <person name="Ma J."/>
        </authorList>
    </citation>
    <scope>NUCLEOTIDE SEQUENCE [LARGE SCALE GENOMIC DNA]</scope>
    <source>
        <strain evidence="3">JCM 16924</strain>
    </source>
</reference>
<gene>
    <name evidence="2" type="ORF">GCM10022232_47740</name>
</gene>
<evidence type="ECO:0000256" key="1">
    <source>
        <dbReference type="SAM" id="MobiDB-lite"/>
    </source>
</evidence>
<accession>A0ABP7RWN0</accession>
<evidence type="ECO:0000313" key="3">
    <source>
        <dbReference type="Proteomes" id="UP001500456"/>
    </source>
</evidence>
<organism evidence="2 3">
    <name type="scientific">Streptomyces plumbiresistens</name>
    <dbReference type="NCBI Taxonomy" id="511811"/>
    <lineage>
        <taxon>Bacteria</taxon>
        <taxon>Bacillati</taxon>
        <taxon>Actinomycetota</taxon>
        <taxon>Actinomycetes</taxon>
        <taxon>Kitasatosporales</taxon>
        <taxon>Streptomycetaceae</taxon>
        <taxon>Streptomyces</taxon>
    </lineage>
</organism>
<keyword evidence="3" id="KW-1185">Reference proteome</keyword>
<comment type="caution">
    <text evidence="2">The sequence shown here is derived from an EMBL/GenBank/DDBJ whole genome shotgun (WGS) entry which is preliminary data.</text>
</comment>
<evidence type="ECO:0000313" key="2">
    <source>
        <dbReference type="EMBL" id="GAA4003164.1"/>
    </source>
</evidence>
<sequence>MAMDTRAEPVPEERRGTPVWSRALALSGTVPFAGSRAALPAWLDRHEPARVPSPAPTPAPRVVRHRSLPSWGPVPNHAGGVDPCRDGVDRGAAGSWSVGARAGRTTGSGWALTLREEDRRAVS</sequence>
<protein>
    <submittedName>
        <fullName evidence="2">Uncharacterized protein</fullName>
    </submittedName>
</protein>
<feature type="region of interest" description="Disordered" evidence="1">
    <location>
        <begin position="49"/>
        <end position="88"/>
    </location>
</feature>
<dbReference type="EMBL" id="BAAAZX010000013">
    <property type="protein sequence ID" value="GAA4003164.1"/>
    <property type="molecule type" value="Genomic_DNA"/>
</dbReference>
<dbReference type="Proteomes" id="UP001500456">
    <property type="component" value="Unassembled WGS sequence"/>
</dbReference>
<proteinExistence type="predicted"/>
<name>A0ABP7RWN0_9ACTN</name>